<comment type="caution">
    <text evidence="2">The sequence shown here is derived from an EMBL/GenBank/DDBJ whole genome shotgun (WGS) entry which is preliminary data.</text>
</comment>
<dbReference type="Proteomes" id="UP000018948">
    <property type="component" value="Unassembled WGS sequence"/>
</dbReference>
<gene>
    <name evidence="2" type="ORF">F442_06342</name>
</gene>
<feature type="region of interest" description="Disordered" evidence="1">
    <location>
        <begin position="115"/>
        <end position="157"/>
    </location>
</feature>
<dbReference type="AlphaFoldDB" id="W2ZKA1"/>
<proteinExistence type="predicted"/>
<sequence>MVFRFSNDQDKELLRELIRLKPFAAVRGTTLRVWSDVAASLSSAFGVEVNVKQIRDRLTLLKQSFKDSEAACARGSGIEESVDAVNVQSHYDEREGLVREYVALEDHFKSEKKTVKTKKQQKDEQLAISDGDSSVSRCSTVSGASSRTPRSTPKRVNAFQQEIKRQEKRQRLEFELKEQELRQSQQQFEQRLIFEKERDDQHLRFQERLQKSNQDLIIECAQIFCAAISRKDN</sequence>
<name>W2ZKA1_PHYNI</name>
<dbReference type="OrthoDB" id="127996at2759"/>
<feature type="compositionally biased region" description="Basic and acidic residues" evidence="1">
    <location>
        <begin position="115"/>
        <end position="125"/>
    </location>
</feature>
<evidence type="ECO:0000256" key="1">
    <source>
        <dbReference type="SAM" id="MobiDB-lite"/>
    </source>
</evidence>
<protein>
    <submittedName>
        <fullName evidence="2">Uncharacterized protein</fullName>
    </submittedName>
</protein>
<evidence type="ECO:0000313" key="2">
    <source>
        <dbReference type="EMBL" id="ETP47782.1"/>
    </source>
</evidence>
<reference evidence="2 3" key="1">
    <citation type="submission" date="2013-11" db="EMBL/GenBank/DDBJ databases">
        <title>The Genome Sequence of Phytophthora parasitica P10297.</title>
        <authorList>
            <consortium name="The Broad Institute Genomics Platform"/>
            <person name="Russ C."/>
            <person name="Tyler B."/>
            <person name="Panabieres F."/>
            <person name="Shan W."/>
            <person name="Tripathy S."/>
            <person name="Grunwald N."/>
            <person name="Machado M."/>
            <person name="Johnson C.S."/>
            <person name="Walker B."/>
            <person name="Young S.K."/>
            <person name="Zeng Q."/>
            <person name="Gargeya S."/>
            <person name="Fitzgerald M."/>
            <person name="Haas B."/>
            <person name="Abouelleil A."/>
            <person name="Allen A.W."/>
            <person name="Alvarado L."/>
            <person name="Arachchi H.M."/>
            <person name="Berlin A.M."/>
            <person name="Chapman S.B."/>
            <person name="Gainer-Dewar J."/>
            <person name="Goldberg J."/>
            <person name="Griggs A."/>
            <person name="Gujja S."/>
            <person name="Hansen M."/>
            <person name="Howarth C."/>
            <person name="Imamovic A."/>
            <person name="Ireland A."/>
            <person name="Larimer J."/>
            <person name="McCowan C."/>
            <person name="Murphy C."/>
            <person name="Pearson M."/>
            <person name="Poon T.W."/>
            <person name="Priest M."/>
            <person name="Roberts A."/>
            <person name="Saif S."/>
            <person name="Shea T."/>
            <person name="Sisk P."/>
            <person name="Sykes S."/>
            <person name="Wortman J."/>
            <person name="Nusbaum C."/>
            <person name="Birren B."/>
        </authorList>
    </citation>
    <scope>NUCLEOTIDE SEQUENCE [LARGE SCALE GENOMIC DNA]</scope>
    <source>
        <strain evidence="2 3">P10297</strain>
    </source>
</reference>
<organism evidence="2 3">
    <name type="scientific">Phytophthora nicotianae P10297</name>
    <dbReference type="NCBI Taxonomy" id="1317064"/>
    <lineage>
        <taxon>Eukaryota</taxon>
        <taxon>Sar</taxon>
        <taxon>Stramenopiles</taxon>
        <taxon>Oomycota</taxon>
        <taxon>Peronosporomycetes</taxon>
        <taxon>Peronosporales</taxon>
        <taxon>Peronosporaceae</taxon>
        <taxon>Phytophthora</taxon>
    </lineage>
</organism>
<accession>W2ZKA1</accession>
<dbReference type="EMBL" id="ANIY01001347">
    <property type="protein sequence ID" value="ETP47782.1"/>
    <property type="molecule type" value="Genomic_DNA"/>
</dbReference>
<feature type="compositionally biased region" description="Polar residues" evidence="1">
    <location>
        <begin position="131"/>
        <end position="151"/>
    </location>
</feature>
<evidence type="ECO:0000313" key="3">
    <source>
        <dbReference type="Proteomes" id="UP000018948"/>
    </source>
</evidence>